<feature type="domain" description="N-acetyltransferase" evidence="1">
    <location>
        <begin position="11"/>
        <end position="166"/>
    </location>
</feature>
<dbReference type="InterPro" id="IPR016181">
    <property type="entry name" value="Acyl_CoA_acyltransferase"/>
</dbReference>
<dbReference type="Proteomes" id="UP000013525">
    <property type="component" value="Unassembled WGS sequence"/>
</dbReference>
<keyword evidence="3" id="KW-1185">Reference proteome</keyword>
<comment type="caution">
    <text evidence="2">The sequence shown here is derived from an EMBL/GenBank/DDBJ whole genome shotgun (WGS) entry which is preliminary data.</text>
</comment>
<dbReference type="AlphaFoldDB" id="R7WT88"/>
<dbReference type="PROSITE" id="PS51186">
    <property type="entry name" value="GNAT"/>
    <property type="match status" value="1"/>
</dbReference>
<dbReference type="InterPro" id="IPR000182">
    <property type="entry name" value="GNAT_dom"/>
</dbReference>
<proteinExistence type="predicted"/>
<protein>
    <recommendedName>
        <fullName evidence="1">N-acetyltransferase domain-containing protein</fullName>
    </recommendedName>
</protein>
<reference evidence="2 3" key="1">
    <citation type="journal article" date="2013" name="Genome Announc.">
        <title>Draft Genome Sequence of Rhodococcus rhodnii Strain LMG5362, a Symbiont of Rhodnius prolixus (Hemiptera, Reduviidae, Triatominae), the Principle Vector of Trypanosoma cruzi.</title>
        <authorList>
            <person name="Pachebat J.A."/>
            <person name="van Keulen G."/>
            <person name="Whitten M.M."/>
            <person name="Girdwood S."/>
            <person name="Del Sol R."/>
            <person name="Dyson P.J."/>
            <person name="Facey P.D."/>
        </authorList>
    </citation>
    <scope>NUCLEOTIDE SEQUENCE [LARGE SCALE GENOMIC DNA]</scope>
    <source>
        <strain evidence="2 3">LMG 5362</strain>
    </source>
</reference>
<dbReference type="eggNOG" id="COG3153">
    <property type="taxonomic scope" value="Bacteria"/>
</dbReference>
<organism evidence="2 3">
    <name type="scientific">Rhodococcus rhodnii LMG 5362</name>
    <dbReference type="NCBI Taxonomy" id="1273125"/>
    <lineage>
        <taxon>Bacteria</taxon>
        <taxon>Bacillati</taxon>
        <taxon>Actinomycetota</taxon>
        <taxon>Actinomycetes</taxon>
        <taxon>Mycobacteriales</taxon>
        <taxon>Nocardiaceae</taxon>
        <taxon>Rhodococcus</taxon>
    </lineage>
</organism>
<evidence type="ECO:0000313" key="3">
    <source>
        <dbReference type="Proteomes" id="UP000013525"/>
    </source>
</evidence>
<evidence type="ECO:0000259" key="1">
    <source>
        <dbReference type="PROSITE" id="PS51186"/>
    </source>
</evidence>
<dbReference type="GO" id="GO:0016747">
    <property type="term" value="F:acyltransferase activity, transferring groups other than amino-acyl groups"/>
    <property type="evidence" value="ECO:0007669"/>
    <property type="project" value="InterPro"/>
</dbReference>
<name>R7WT88_9NOCA</name>
<sequence length="187" mass="19680">MPLVAGTLGIVLVRRETSADVGSIARVHRSAFADIAAAEGLPEPIEPALVDELRANESWIPELSFVAESDGEVAGHVCLTRASVSGGARGGPIVQLGPIGVDAPLWRRGVGSALMHAALGAADAMDFGAVVLVGHRDYYPRFGFVPGDDVGLKPDVADWAPAFQVRPLTRFAPANATVRAPEPFYRF</sequence>
<dbReference type="SUPFAM" id="SSF55729">
    <property type="entry name" value="Acyl-CoA N-acyltransferases (Nat)"/>
    <property type="match status" value="1"/>
</dbReference>
<evidence type="ECO:0000313" key="2">
    <source>
        <dbReference type="EMBL" id="EOM77339.1"/>
    </source>
</evidence>
<dbReference type="CDD" id="cd04301">
    <property type="entry name" value="NAT_SF"/>
    <property type="match status" value="1"/>
</dbReference>
<dbReference type="Pfam" id="PF00583">
    <property type="entry name" value="Acetyltransf_1"/>
    <property type="match status" value="1"/>
</dbReference>
<dbReference type="Gene3D" id="3.40.630.30">
    <property type="match status" value="1"/>
</dbReference>
<dbReference type="PATRIC" id="fig|1273125.3.peg.1248"/>
<accession>R7WT88</accession>
<dbReference type="EMBL" id="APMY01000043">
    <property type="protein sequence ID" value="EOM77339.1"/>
    <property type="molecule type" value="Genomic_DNA"/>
</dbReference>
<gene>
    <name evidence="2" type="ORF">Rrhod_1292</name>
</gene>